<gene>
    <name evidence="12" type="ORF">CcCBS67573_g03580</name>
</gene>
<evidence type="ECO:0000256" key="2">
    <source>
        <dbReference type="ARBA" id="ARBA00010140"/>
    </source>
</evidence>
<keyword evidence="6" id="KW-0347">Helicase</keyword>
<reference evidence="12 13" key="1">
    <citation type="journal article" date="2019" name="Sci. Rep.">
        <title>Comparative genomics of chytrid fungi reveal insights into the obligate biotrophic and pathogenic lifestyle of Synchytrium endobioticum.</title>
        <authorList>
            <person name="van de Vossenberg B.T.L.H."/>
            <person name="Warris S."/>
            <person name="Nguyen H.D.T."/>
            <person name="van Gent-Pelzer M.P.E."/>
            <person name="Joly D.L."/>
            <person name="van de Geest H.C."/>
            <person name="Bonants P.J.M."/>
            <person name="Smith D.S."/>
            <person name="Levesque C.A."/>
            <person name="van der Lee T.A.J."/>
        </authorList>
    </citation>
    <scope>NUCLEOTIDE SEQUENCE [LARGE SCALE GENOMIC DNA]</scope>
    <source>
        <strain evidence="12 13">CBS 675.73</strain>
    </source>
</reference>
<dbReference type="PIRSF" id="PIRSF005198">
    <property type="entry name" value="Antiviral_helicase_SKI2"/>
    <property type="match status" value="1"/>
</dbReference>
<dbReference type="GO" id="GO:0000460">
    <property type="term" value="P:maturation of 5.8S rRNA"/>
    <property type="evidence" value="ECO:0007669"/>
    <property type="project" value="TreeGrafter"/>
</dbReference>
<keyword evidence="5" id="KW-0378">Hydrolase</keyword>
<dbReference type="AlphaFoldDB" id="A0A507FFY1"/>
<dbReference type="GO" id="GO:0003723">
    <property type="term" value="F:RNA binding"/>
    <property type="evidence" value="ECO:0007669"/>
    <property type="project" value="InterPro"/>
</dbReference>
<dbReference type="Proteomes" id="UP000320333">
    <property type="component" value="Unassembled WGS sequence"/>
</dbReference>
<feature type="region of interest" description="Disordered" evidence="9">
    <location>
        <begin position="381"/>
        <end position="405"/>
    </location>
</feature>
<evidence type="ECO:0000313" key="12">
    <source>
        <dbReference type="EMBL" id="TPX75144.1"/>
    </source>
</evidence>
<evidence type="ECO:0000256" key="5">
    <source>
        <dbReference type="ARBA" id="ARBA00022801"/>
    </source>
</evidence>
<evidence type="ECO:0008006" key="14">
    <source>
        <dbReference type="Google" id="ProtNLM"/>
    </source>
</evidence>
<dbReference type="Gene3D" id="2.40.30.300">
    <property type="match status" value="1"/>
</dbReference>
<protein>
    <recommendedName>
        <fullName evidence="14">ATP-dependent RNA helicase DOB1</fullName>
    </recommendedName>
</protein>
<name>A0A507FFY1_9FUNG</name>
<dbReference type="PROSITE" id="PS51194">
    <property type="entry name" value="HELICASE_CTER"/>
    <property type="match status" value="1"/>
</dbReference>
<dbReference type="STRING" id="246404.A0A507FFY1"/>
<dbReference type="Pfam" id="PF13234">
    <property type="entry name" value="MTR4_beta-barrel"/>
    <property type="match status" value="1"/>
</dbReference>
<dbReference type="PANTHER" id="PTHR12131:SF7">
    <property type="entry name" value="EXOSOME RNA HELICASE MTR4"/>
    <property type="match status" value="1"/>
</dbReference>
<accession>A0A507FFY1</accession>
<dbReference type="SMART" id="SM00487">
    <property type="entry name" value="DEXDc"/>
    <property type="match status" value="1"/>
</dbReference>
<dbReference type="InterPro" id="IPR016438">
    <property type="entry name" value="SKI2-like"/>
</dbReference>
<organism evidence="12 13">
    <name type="scientific">Chytriomyces confervae</name>
    <dbReference type="NCBI Taxonomy" id="246404"/>
    <lineage>
        <taxon>Eukaryota</taxon>
        <taxon>Fungi</taxon>
        <taxon>Fungi incertae sedis</taxon>
        <taxon>Chytridiomycota</taxon>
        <taxon>Chytridiomycota incertae sedis</taxon>
        <taxon>Chytridiomycetes</taxon>
        <taxon>Chytridiales</taxon>
        <taxon>Chytriomycetaceae</taxon>
        <taxon>Chytriomyces</taxon>
    </lineage>
</organism>
<keyword evidence="13" id="KW-1185">Reference proteome</keyword>
<dbReference type="FunFam" id="2.40.30.300:FF:000001">
    <property type="entry name" value="Mtr4 exosome RNA helicase"/>
    <property type="match status" value="1"/>
</dbReference>
<dbReference type="GO" id="GO:0003724">
    <property type="term" value="F:RNA helicase activity"/>
    <property type="evidence" value="ECO:0007669"/>
    <property type="project" value="InterPro"/>
</dbReference>
<dbReference type="FunFam" id="3.40.50.300:FF:000141">
    <property type="entry name" value="ATP-dependent RNA helicase DOB1"/>
    <property type="match status" value="1"/>
</dbReference>
<evidence type="ECO:0000256" key="8">
    <source>
        <dbReference type="ARBA" id="ARBA00023242"/>
    </source>
</evidence>
<keyword evidence="4" id="KW-0547">Nucleotide-binding</keyword>
<dbReference type="OrthoDB" id="64767at2759"/>
<evidence type="ECO:0000256" key="6">
    <source>
        <dbReference type="ARBA" id="ARBA00022806"/>
    </source>
</evidence>
<comment type="caution">
    <text evidence="12">The sequence shown here is derived from an EMBL/GenBank/DDBJ whole genome shotgun (WGS) entry which is preliminary data.</text>
</comment>
<dbReference type="CDD" id="cd18024">
    <property type="entry name" value="DEXHc_Mtr4-like"/>
    <property type="match status" value="1"/>
</dbReference>
<dbReference type="PANTHER" id="PTHR12131">
    <property type="entry name" value="ATP-DEPENDENT RNA AND DNA HELICASE"/>
    <property type="match status" value="1"/>
</dbReference>
<feature type="domain" description="Helicase ATP-binding" evidence="10">
    <location>
        <begin position="176"/>
        <end position="332"/>
    </location>
</feature>
<dbReference type="EMBL" id="QEAP01000093">
    <property type="protein sequence ID" value="TPX75144.1"/>
    <property type="molecule type" value="Genomic_DNA"/>
</dbReference>
<dbReference type="Gene3D" id="1.10.3380.30">
    <property type="match status" value="1"/>
</dbReference>
<dbReference type="Gene3D" id="3.40.50.300">
    <property type="entry name" value="P-loop containing nucleotide triphosphate hydrolases"/>
    <property type="match status" value="2"/>
</dbReference>
<evidence type="ECO:0000256" key="1">
    <source>
        <dbReference type="ARBA" id="ARBA00004123"/>
    </source>
</evidence>
<keyword evidence="8" id="KW-0539">Nucleus</keyword>
<dbReference type="Pfam" id="PF00271">
    <property type="entry name" value="Helicase_C"/>
    <property type="match status" value="1"/>
</dbReference>
<dbReference type="InterPro" id="IPR050699">
    <property type="entry name" value="RNA-DNA_Helicase"/>
</dbReference>
<dbReference type="CDD" id="cd18795">
    <property type="entry name" value="SF2_C_Ski2"/>
    <property type="match status" value="1"/>
</dbReference>
<dbReference type="GO" id="GO:0005634">
    <property type="term" value="C:nucleus"/>
    <property type="evidence" value="ECO:0007669"/>
    <property type="project" value="UniProtKB-SubCell"/>
</dbReference>
<dbReference type="SMART" id="SM01142">
    <property type="entry name" value="DSHCT"/>
    <property type="match status" value="1"/>
</dbReference>
<evidence type="ECO:0000256" key="4">
    <source>
        <dbReference type="ARBA" id="ARBA00022741"/>
    </source>
</evidence>
<dbReference type="GO" id="GO:0016787">
    <property type="term" value="F:hydrolase activity"/>
    <property type="evidence" value="ECO:0007669"/>
    <property type="project" value="UniProtKB-KW"/>
</dbReference>
<dbReference type="GO" id="GO:0006401">
    <property type="term" value="P:RNA catabolic process"/>
    <property type="evidence" value="ECO:0007669"/>
    <property type="project" value="InterPro"/>
</dbReference>
<feature type="region of interest" description="Disordered" evidence="9">
    <location>
        <begin position="31"/>
        <end position="55"/>
    </location>
</feature>
<evidence type="ECO:0000259" key="10">
    <source>
        <dbReference type="PROSITE" id="PS51192"/>
    </source>
</evidence>
<keyword evidence="3" id="KW-0698">rRNA processing</keyword>
<dbReference type="Pfam" id="PF08148">
    <property type="entry name" value="DSHCT"/>
    <property type="match status" value="1"/>
</dbReference>
<proteinExistence type="inferred from homology"/>
<evidence type="ECO:0000313" key="13">
    <source>
        <dbReference type="Proteomes" id="UP000320333"/>
    </source>
</evidence>
<dbReference type="FunFam" id="1.10.3380.30:FF:000002">
    <property type="entry name" value="superkiller viralicidic activity 2-like 2"/>
    <property type="match status" value="1"/>
</dbReference>
<evidence type="ECO:0000259" key="11">
    <source>
        <dbReference type="PROSITE" id="PS51194"/>
    </source>
</evidence>
<comment type="subcellular location">
    <subcellularLocation>
        <location evidence="1">Nucleus</location>
    </subcellularLocation>
</comment>
<feature type="region of interest" description="Disordered" evidence="9">
    <location>
        <begin position="82"/>
        <end position="113"/>
    </location>
</feature>
<dbReference type="GO" id="GO:0005524">
    <property type="term" value="F:ATP binding"/>
    <property type="evidence" value="ECO:0007669"/>
    <property type="project" value="UniProtKB-KW"/>
</dbReference>
<keyword evidence="7" id="KW-0067">ATP-binding</keyword>
<dbReference type="PROSITE" id="PS51192">
    <property type="entry name" value="HELICASE_ATP_BIND_1"/>
    <property type="match status" value="1"/>
</dbReference>
<dbReference type="Pfam" id="PF00270">
    <property type="entry name" value="DEAD"/>
    <property type="match status" value="1"/>
</dbReference>
<dbReference type="InterPro" id="IPR001650">
    <property type="entry name" value="Helicase_C-like"/>
</dbReference>
<evidence type="ECO:0000256" key="3">
    <source>
        <dbReference type="ARBA" id="ARBA00022552"/>
    </source>
</evidence>
<comment type="similarity">
    <text evidence="2">Belongs to the helicase family. SKI2 subfamily.</text>
</comment>
<sequence length="1103" mass="123463">MFKSAALFDGFGSDDSDVEMDMPVPVRAASVAKKRETVDGDSDTSNAKRVRVKSEKQAVSVRVTDASERDFEKTFTVKTQSIGDAAKDPQASGVAPSAADSTAGANAPQASGSTQLNIRHSVAYSRPIYFSTLENVRHQVAIPDNYDYVPLSEHVPPAVPARTYPFVLDGFQATAIAAIERNESVLVSAHTSAGKTVVAEYAIAQSLREKQRVIYTSPIKALSNQKYRELLQEFGDVGLMTGDVTISPNASCLVMTTEILRSMLYRGSEMMREVGWVIFDEVHYMREKTRGVVWEETLILLPDKVHHVFLSATIPNAMQFAQWICNVHKQPCHVVYTDYRPTPLQHYLFPANGEGIHLVVDEKSVFREDNFQRAIGSLTEGDAAGSKKGKGGAGKGGKGGSKDLSKGGPTDLFKIIRMIMLKNYHPVIVFSFSKREVEANALQLSKMDFNLDAERDMVQSVFTNAIQILSEDDRQLPQIEHLLPLLKRGIGVHHSGLLPILKEVIEILFQEGLIKVLFATETFSIGLNMPAKTVVFTAVKKWDGVETRYLSGGEYIQMSGRAGRRGLDDRGIVIMMIEEKIEPSVAKSMLKGESDRLDSAFHLTYNMVLNLMRIEGISSEFMLEQSFFQFQNMTKMPQLQQDLEIYQNRLNNMTIDHESDIREYYSIRMQLETLRQDYRDVVNHETYVVPFLNPGRLVRIKLPAPIASTTTSQDTDVLSKELDFGWGVIVNFYKTIKQNKDTTVVPDMKYVVDVLVHCAPGTEPSGKATSSNGIFPCPSDVAQGDMVVVPFSLSALDGLSAVRVNLPKDLKTSDSRAMMRKTIKEVERRLEKDGVPRLDPVEDMGITDDKFKKLIRKIETLNAKLVANPLDSSPDLPELYNAFSLKMDLERKIKVHKKQMKETEAILQLDELKCRRRVLRRLGYTTANDVIEMKGRVACEVSVGDELLLTEMILAGVFGDLTVEQTVALLSAFCFQEKNDKTPPLRAELEAPFKVLQQHARKIAQVSIESKLKMDEEEYVQSFRPELMEVVYQWASGAKFSAICKLTDVFEGSIIRSFRLLEELLRQMGNAAKSIGNVELEMKFAEGITKIKRDIVFAASLYL</sequence>
<dbReference type="InterPro" id="IPR027417">
    <property type="entry name" value="P-loop_NTPase"/>
</dbReference>
<dbReference type="InterPro" id="IPR012961">
    <property type="entry name" value="Ski2/MTR4_C"/>
</dbReference>
<dbReference type="InterPro" id="IPR011545">
    <property type="entry name" value="DEAD/DEAH_box_helicase_dom"/>
</dbReference>
<dbReference type="FunFam" id="3.40.50.300:FF:000083">
    <property type="entry name" value="ATP-dependent RNA helicase DOB1"/>
    <property type="match status" value="1"/>
</dbReference>
<feature type="compositionally biased region" description="Polar residues" evidence="9">
    <location>
        <begin position="99"/>
        <end position="113"/>
    </location>
</feature>
<evidence type="ECO:0000256" key="9">
    <source>
        <dbReference type="SAM" id="MobiDB-lite"/>
    </source>
</evidence>
<dbReference type="SMART" id="SM00490">
    <property type="entry name" value="HELICc"/>
    <property type="match status" value="1"/>
</dbReference>
<dbReference type="Pfam" id="PF21408">
    <property type="entry name" value="MTR4-like_stalk"/>
    <property type="match status" value="1"/>
</dbReference>
<feature type="domain" description="Helicase C-terminal" evidence="11">
    <location>
        <begin position="443"/>
        <end position="615"/>
    </location>
</feature>
<dbReference type="SUPFAM" id="SSF52540">
    <property type="entry name" value="P-loop containing nucleoside triphosphate hydrolases"/>
    <property type="match status" value="1"/>
</dbReference>
<dbReference type="InterPro" id="IPR048392">
    <property type="entry name" value="MTR4-like_stalk"/>
</dbReference>
<dbReference type="InterPro" id="IPR025696">
    <property type="entry name" value="Beta-barrel_MTR4"/>
</dbReference>
<evidence type="ECO:0000256" key="7">
    <source>
        <dbReference type="ARBA" id="ARBA00022840"/>
    </source>
</evidence>
<dbReference type="InterPro" id="IPR014001">
    <property type="entry name" value="Helicase_ATP-bd"/>
</dbReference>